<dbReference type="Proteomes" id="UP001238973">
    <property type="component" value="Unassembled WGS sequence"/>
</dbReference>
<accession>A0AAJ1VA62</accession>
<sequence length="136" mass="15708">MGKVKHLNPVLSSSNKKTIEPQKRKVRSDKLHDIKIPVDEPMDMILRRESRRYWNGSKTAFGTEILLFGLEQVLVYPDVTYTDQPYTVHCKVDHETYQKIGDYAAGWKCSVRKAAHRIFIEAYKKRQLGGVTDGEI</sequence>
<dbReference type="RefSeq" id="WP_048687620.1">
    <property type="nucleotide sequence ID" value="NZ_CP084540.1"/>
</dbReference>
<dbReference type="EMBL" id="JAUCFI010000001">
    <property type="protein sequence ID" value="MDM5281845.1"/>
    <property type="molecule type" value="Genomic_DNA"/>
</dbReference>
<feature type="region of interest" description="Disordered" evidence="1">
    <location>
        <begin position="1"/>
        <end position="24"/>
    </location>
</feature>
<dbReference type="AlphaFoldDB" id="A0AAJ1VA62"/>
<evidence type="ECO:0000313" key="3">
    <source>
        <dbReference type="Proteomes" id="UP001238973"/>
    </source>
</evidence>
<proteinExistence type="predicted"/>
<comment type="caution">
    <text evidence="2">The sequence shown here is derived from an EMBL/GenBank/DDBJ whole genome shotgun (WGS) entry which is preliminary data.</text>
</comment>
<protein>
    <submittedName>
        <fullName evidence="2">Uncharacterized protein</fullName>
    </submittedName>
</protein>
<gene>
    <name evidence="2" type="ORF">QUF85_00410</name>
</gene>
<evidence type="ECO:0000313" key="2">
    <source>
        <dbReference type="EMBL" id="MDM5281845.1"/>
    </source>
</evidence>
<organism evidence="2 3">
    <name type="scientific">Peribacillus frigoritolerans</name>
    <dbReference type="NCBI Taxonomy" id="450367"/>
    <lineage>
        <taxon>Bacteria</taxon>
        <taxon>Bacillati</taxon>
        <taxon>Bacillota</taxon>
        <taxon>Bacilli</taxon>
        <taxon>Bacillales</taxon>
        <taxon>Bacillaceae</taxon>
        <taxon>Peribacillus</taxon>
    </lineage>
</organism>
<reference evidence="2" key="1">
    <citation type="submission" date="2023-06" db="EMBL/GenBank/DDBJ databases">
        <title>Comparative genomics of Bacillaceae isolates and their secondary metabolite potential.</title>
        <authorList>
            <person name="Song L."/>
            <person name="Nielsen L.J."/>
            <person name="Mohite O."/>
            <person name="Xu X."/>
            <person name="Weber T."/>
            <person name="Kovacs A.T."/>
        </authorList>
    </citation>
    <scope>NUCLEOTIDE SEQUENCE</scope>
    <source>
        <strain evidence="2">G1S1</strain>
    </source>
</reference>
<name>A0AAJ1VA62_9BACI</name>
<evidence type="ECO:0000256" key="1">
    <source>
        <dbReference type="SAM" id="MobiDB-lite"/>
    </source>
</evidence>